<evidence type="ECO:0000313" key="3">
    <source>
        <dbReference type="EMBL" id="KAE9973256.1"/>
    </source>
</evidence>
<organism evidence="2 4">
    <name type="scientific">Venturia inaequalis</name>
    <name type="common">Apple scab fungus</name>
    <dbReference type="NCBI Taxonomy" id="5025"/>
    <lineage>
        <taxon>Eukaryota</taxon>
        <taxon>Fungi</taxon>
        <taxon>Dikarya</taxon>
        <taxon>Ascomycota</taxon>
        <taxon>Pezizomycotina</taxon>
        <taxon>Dothideomycetes</taxon>
        <taxon>Pleosporomycetidae</taxon>
        <taxon>Venturiales</taxon>
        <taxon>Venturiaceae</taxon>
        <taxon>Venturia</taxon>
    </lineage>
</organism>
<keyword evidence="1" id="KW-0472">Membrane</keyword>
<comment type="caution">
    <text evidence="2">The sequence shown here is derived from an EMBL/GenBank/DDBJ whole genome shotgun (WGS) entry which is preliminary data.</text>
</comment>
<dbReference type="EMBL" id="WNWQ01000265">
    <property type="protein sequence ID" value="KAE9972349.1"/>
    <property type="molecule type" value="Genomic_DNA"/>
</dbReference>
<proteinExistence type="predicted"/>
<evidence type="ECO:0000256" key="1">
    <source>
        <dbReference type="SAM" id="Phobius"/>
    </source>
</evidence>
<dbReference type="Proteomes" id="UP000433883">
    <property type="component" value="Unassembled WGS sequence"/>
</dbReference>
<dbReference type="Pfam" id="PF12716">
    <property type="entry name" value="Apq12"/>
    <property type="match status" value="1"/>
</dbReference>
<accession>A0A8H3UPD8</accession>
<keyword evidence="1" id="KW-1133">Transmembrane helix</keyword>
<evidence type="ECO:0000313" key="2">
    <source>
        <dbReference type="EMBL" id="KAE9972349.1"/>
    </source>
</evidence>
<name>A0A8H3UPD8_VENIN</name>
<reference evidence="2 4" key="1">
    <citation type="submission" date="2019-11" db="EMBL/GenBank/DDBJ databases">
        <title>Venturia inaequalis Genome Resource.</title>
        <authorList>
            <person name="Lichtner F.J."/>
        </authorList>
    </citation>
    <scope>NUCLEOTIDE SEQUENCE [LARGE SCALE GENOMIC DNA]</scope>
    <source>
        <strain evidence="2">Bline_iso_100314</strain>
        <strain evidence="3 5">DMI_063113</strain>
    </source>
</reference>
<gene>
    <name evidence="2" type="ORF">BLS_004059</name>
    <name evidence="3" type="ORF">EG327_009141</name>
</gene>
<evidence type="ECO:0000313" key="4">
    <source>
        <dbReference type="Proteomes" id="UP000433883"/>
    </source>
</evidence>
<keyword evidence="5" id="KW-1185">Reference proteome</keyword>
<evidence type="ECO:0000313" key="5">
    <source>
        <dbReference type="Proteomes" id="UP000490939"/>
    </source>
</evidence>
<dbReference type="Proteomes" id="UP000490939">
    <property type="component" value="Unassembled WGS sequence"/>
</dbReference>
<feature type="transmembrane region" description="Helical" evidence="1">
    <location>
        <begin position="49"/>
        <end position="70"/>
    </location>
</feature>
<keyword evidence="1" id="KW-0812">Transmembrane</keyword>
<dbReference type="InterPro" id="IPR024316">
    <property type="entry name" value="APQ12"/>
</dbReference>
<dbReference type="EMBL" id="WNWR01000599">
    <property type="protein sequence ID" value="KAE9973256.1"/>
    <property type="molecule type" value="Genomic_DNA"/>
</dbReference>
<feature type="transmembrane region" description="Helical" evidence="1">
    <location>
        <begin position="24"/>
        <end position="42"/>
    </location>
</feature>
<feature type="transmembrane region" description="Helical" evidence="1">
    <location>
        <begin position="76"/>
        <end position="97"/>
    </location>
</feature>
<dbReference type="AlphaFoldDB" id="A0A8H3UPD8"/>
<protein>
    <submittedName>
        <fullName evidence="2">Uncharacterized protein</fullName>
    </submittedName>
</protein>
<sequence>MAEIIQDWTRFITAQFTPSTLHTAYTYAICAQNYFLAALDVLTQSEASWQTIAITLLALLIALKIFSWVVNAIFSWVFLALRLAFWLCVGLFAVYVYQRGPEGVIEDVNGIVNTWTGEYEKTKRNVEYTKAFYDRGGREAPGGRVREGAGRWWG</sequence>